<evidence type="ECO:0000256" key="1">
    <source>
        <dbReference type="SAM" id="MobiDB-lite"/>
    </source>
</evidence>
<accession>A0A679JHT5</accession>
<proteinExistence type="predicted"/>
<dbReference type="AlphaFoldDB" id="A0A679JHT5"/>
<geneLocation type="plasmid" evidence="2">
    <name>1</name>
</geneLocation>
<gene>
    <name evidence="2" type="ORF">MBLL_00425</name>
</gene>
<feature type="region of interest" description="Disordered" evidence="1">
    <location>
        <begin position="162"/>
        <end position="201"/>
    </location>
</feature>
<name>A0A679JHT5_9HYPH</name>
<sequence length="201" mass="22297">MLRRFFRRSRSAEAAPLDGGPPDLEEPSGPRPRQASAPFLLPSLASATRQYALDVEEGTLSRVHPRDLARLSMAMGADLWAWQRARLLTGQPPWRASPGLADGDERIRAAEQMLDDIPTWERAMMEVDADTRRAAIYGKPAPPPLAVPEQVMQRIEARRAAALEYATRNRRRQRSDQGDGSLQPQPEDAAQNPPAPPPQPL</sequence>
<organism evidence="2">
    <name type="scientific">Methylobacterium bullatum</name>
    <dbReference type="NCBI Taxonomy" id="570505"/>
    <lineage>
        <taxon>Bacteria</taxon>
        <taxon>Pseudomonadati</taxon>
        <taxon>Pseudomonadota</taxon>
        <taxon>Alphaproteobacteria</taxon>
        <taxon>Hyphomicrobiales</taxon>
        <taxon>Methylobacteriaceae</taxon>
        <taxon>Methylobacterium</taxon>
    </lineage>
</organism>
<feature type="compositionally biased region" description="Low complexity" evidence="1">
    <location>
        <begin position="183"/>
        <end position="192"/>
    </location>
</feature>
<protein>
    <submittedName>
        <fullName evidence="2">Uncharacterized protein</fullName>
    </submittedName>
</protein>
<reference evidence="2" key="1">
    <citation type="submission" date="2019-12" db="EMBL/GenBank/DDBJ databases">
        <authorList>
            <person name="Cremers G."/>
        </authorList>
    </citation>
    <scope>NUCLEOTIDE SEQUENCE</scope>
    <source>
        <strain evidence="2">Mbul2</strain>
        <plasmid evidence="2">1</plasmid>
    </source>
</reference>
<dbReference type="EMBL" id="LR743510">
    <property type="protein sequence ID" value="CAA2136963.1"/>
    <property type="molecule type" value="Genomic_DNA"/>
</dbReference>
<evidence type="ECO:0000313" key="2">
    <source>
        <dbReference type="EMBL" id="CAA2136963.1"/>
    </source>
</evidence>
<feature type="region of interest" description="Disordered" evidence="1">
    <location>
        <begin position="1"/>
        <end position="37"/>
    </location>
</feature>
<keyword evidence="2" id="KW-0614">Plasmid</keyword>